<dbReference type="RefSeq" id="WP_149495489.1">
    <property type="nucleotide sequence ID" value="NZ_CP141221.1"/>
</dbReference>
<proteinExistence type="predicted"/>
<evidence type="ECO:0000313" key="3">
    <source>
        <dbReference type="EMBL" id="MDM4015405.1"/>
    </source>
</evidence>
<organism evidence="3 4">
    <name type="scientific">Roseiconus lacunae</name>
    <dbReference type="NCBI Taxonomy" id="2605694"/>
    <lineage>
        <taxon>Bacteria</taxon>
        <taxon>Pseudomonadati</taxon>
        <taxon>Planctomycetota</taxon>
        <taxon>Planctomycetia</taxon>
        <taxon>Pirellulales</taxon>
        <taxon>Pirellulaceae</taxon>
        <taxon>Roseiconus</taxon>
    </lineage>
</organism>
<dbReference type="PROSITE" id="PS51257">
    <property type="entry name" value="PROKAR_LIPOPROTEIN"/>
    <property type="match status" value="1"/>
</dbReference>
<comment type="caution">
    <text evidence="3">The sequence shown here is derived from an EMBL/GenBank/DDBJ whole genome shotgun (WGS) entry which is preliminary data.</text>
</comment>
<protein>
    <recommendedName>
        <fullName evidence="5">Secreted protein</fullName>
    </recommendedName>
</protein>
<feature type="region of interest" description="Disordered" evidence="1">
    <location>
        <begin position="42"/>
        <end position="67"/>
    </location>
</feature>
<name>A0ABT7PFY2_9BACT</name>
<feature type="compositionally biased region" description="Acidic residues" evidence="1">
    <location>
        <begin position="48"/>
        <end position="61"/>
    </location>
</feature>
<dbReference type="Proteomes" id="UP001239462">
    <property type="component" value="Unassembled WGS sequence"/>
</dbReference>
<gene>
    <name evidence="3" type="ORF">QTN89_08200</name>
</gene>
<keyword evidence="4" id="KW-1185">Reference proteome</keyword>
<feature type="chain" id="PRO_5045722976" description="Secreted protein" evidence="2">
    <location>
        <begin position="23"/>
        <end position="67"/>
    </location>
</feature>
<evidence type="ECO:0000256" key="2">
    <source>
        <dbReference type="SAM" id="SignalP"/>
    </source>
</evidence>
<evidence type="ECO:0008006" key="5">
    <source>
        <dbReference type="Google" id="ProtNLM"/>
    </source>
</evidence>
<dbReference type="EMBL" id="JASZZN010000005">
    <property type="protein sequence ID" value="MDM4015405.1"/>
    <property type="molecule type" value="Genomic_DNA"/>
</dbReference>
<reference evidence="3 4" key="1">
    <citation type="submission" date="2023-06" db="EMBL/GenBank/DDBJ databases">
        <title>Roseiconus lacunae JC819 isolated from Gulf of Mannar region, Tamil Nadu.</title>
        <authorList>
            <person name="Pk S."/>
            <person name="Ch S."/>
            <person name="Ch V.R."/>
        </authorList>
    </citation>
    <scope>NUCLEOTIDE SEQUENCE [LARGE SCALE GENOMIC DNA]</scope>
    <source>
        <strain evidence="3 4">JC819</strain>
    </source>
</reference>
<keyword evidence="2" id="KW-0732">Signal</keyword>
<feature type="signal peptide" evidence="2">
    <location>
        <begin position="1"/>
        <end position="22"/>
    </location>
</feature>
<evidence type="ECO:0000313" key="4">
    <source>
        <dbReference type="Proteomes" id="UP001239462"/>
    </source>
</evidence>
<sequence length="67" mass="7455">MKSFKLLSSLVCIMLGLFFAVGCEGDSEAQGPELGEIEQYLNDHPEEREDNPDDFEDEQDELSAGSE</sequence>
<accession>A0ABT7PFY2</accession>
<evidence type="ECO:0000256" key="1">
    <source>
        <dbReference type="SAM" id="MobiDB-lite"/>
    </source>
</evidence>